<proteinExistence type="predicted"/>
<dbReference type="SUPFAM" id="SSF56112">
    <property type="entry name" value="Protein kinase-like (PK-like)"/>
    <property type="match status" value="1"/>
</dbReference>
<dbReference type="Gene3D" id="1.10.510.10">
    <property type="entry name" value="Transferase(Phosphotransferase) domain 1"/>
    <property type="match status" value="1"/>
</dbReference>
<comment type="caution">
    <text evidence="4">The sequence shown here is derived from an EMBL/GenBank/DDBJ whole genome shotgun (WGS) entry which is preliminary data.</text>
</comment>
<name>A0A9W9RT10_9EURO</name>
<gene>
    <name evidence="4" type="ORF">N7517_008803</name>
</gene>
<accession>A0A9W9RT10</accession>
<protein>
    <recommendedName>
        <fullName evidence="2">Autophagy-related protein 1</fullName>
    </recommendedName>
</protein>
<dbReference type="EMBL" id="JAPZBT010000003">
    <property type="protein sequence ID" value="KAJ5365917.1"/>
    <property type="molecule type" value="Genomic_DNA"/>
</dbReference>
<dbReference type="AlphaFoldDB" id="A0A9W9RT10"/>
<dbReference type="Proteomes" id="UP001147752">
    <property type="component" value="Unassembled WGS sequence"/>
</dbReference>
<dbReference type="PANTHER" id="PTHR24348">
    <property type="entry name" value="SERINE/THREONINE-PROTEIN KINASE UNC-51-RELATED"/>
    <property type="match status" value="1"/>
</dbReference>
<keyword evidence="5" id="KW-1185">Reference proteome</keyword>
<reference evidence="4" key="2">
    <citation type="journal article" date="2023" name="IMA Fungus">
        <title>Comparative genomic study of the Penicillium genus elucidates a diverse pangenome and 15 lateral gene transfer events.</title>
        <authorList>
            <person name="Petersen C."/>
            <person name="Sorensen T."/>
            <person name="Nielsen M.R."/>
            <person name="Sondergaard T.E."/>
            <person name="Sorensen J.L."/>
            <person name="Fitzpatrick D.A."/>
            <person name="Frisvad J.C."/>
            <person name="Nielsen K.L."/>
        </authorList>
    </citation>
    <scope>NUCLEOTIDE SEQUENCE</scope>
    <source>
        <strain evidence="4">IBT 3081</strain>
    </source>
</reference>
<dbReference type="PANTHER" id="PTHR24348:SF68">
    <property type="entry name" value="SERINE_THREONINE-PROTEIN KINASE ATG1C"/>
    <property type="match status" value="1"/>
</dbReference>
<sequence>MANVPDLVRDSKLETYYLPDCTVETVHTYNEPEQKSRRRLVTRIEHWKRQKRNRKGCGGRSDKKVRAVKQIDISGRFRGFDYSCELEAITKFSQPRYERCFVKSLGWYDSPEYLLIAMEYLELGDLGVYLHRRPPLPEGQAQEIAYQILDGLNMMHYNGFAHRDLNPTVSPLFLDDHNHNLAYLWQNILIQLRPPDEWWIKISDFGISKRIEEAPSASTTLRGTWGYIAPEVHRLTERDTPFASDIWSLGQIVFELLTKEIAFKHLGSLVGYVTQADHFPTDRLSRSSALSVEFITSLMCPIPMTAAVAISNKWIQSKLIPSDSEANVSHTLKICPQ</sequence>
<dbReference type="GO" id="GO:0005524">
    <property type="term" value="F:ATP binding"/>
    <property type="evidence" value="ECO:0007669"/>
    <property type="project" value="InterPro"/>
</dbReference>
<dbReference type="InterPro" id="IPR000719">
    <property type="entry name" value="Prot_kinase_dom"/>
</dbReference>
<evidence type="ECO:0000256" key="1">
    <source>
        <dbReference type="ARBA" id="ARBA00004623"/>
    </source>
</evidence>
<dbReference type="Pfam" id="PF00069">
    <property type="entry name" value="Pkinase"/>
    <property type="match status" value="1"/>
</dbReference>
<evidence type="ECO:0000313" key="4">
    <source>
        <dbReference type="EMBL" id="KAJ5365917.1"/>
    </source>
</evidence>
<reference evidence="4" key="1">
    <citation type="submission" date="2022-12" db="EMBL/GenBank/DDBJ databases">
        <authorList>
            <person name="Petersen C."/>
        </authorList>
    </citation>
    <scope>NUCLEOTIDE SEQUENCE</scope>
    <source>
        <strain evidence="4">IBT 3081</strain>
    </source>
</reference>
<feature type="domain" description="Protein kinase" evidence="3">
    <location>
        <begin position="1"/>
        <end position="337"/>
    </location>
</feature>
<dbReference type="InterPro" id="IPR011009">
    <property type="entry name" value="Kinase-like_dom_sf"/>
</dbReference>
<dbReference type="GO" id="GO:0004674">
    <property type="term" value="F:protein serine/threonine kinase activity"/>
    <property type="evidence" value="ECO:0007669"/>
    <property type="project" value="InterPro"/>
</dbReference>
<dbReference type="GeneID" id="81465715"/>
<evidence type="ECO:0000313" key="5">
    <source>
        <dbReference type="Proteomes" id="UP001147752"/>
    </source>
</evidence>
<dbReference type="InterPro" id="IPR045269">
    <property type="entry name" value="Atg1-like"/>
</dbReference>
<dbReference type="GO" id="GO:0034045">
    <property type="term" value="C:phagophore assembly site membrane"/>
    <property type="evidence" value="ECO:0007669"/>
    <property type="project" value="UniProtKB-SubCell"/>
</dbReference>
<comment type="subcellular location">
    <subcellularLocation>
        <location evidence="1">Preautophagosomal structure membrane</location>
        <topology evidence="1">Peripheral membrane protein</topology>
    </subcellularLocation>
</comment>
<dbReference type="GO" id="GO:0010506">
    <property type="term" value="P:regulation of autophagy"/>
    <property type="evidence" value="ECO:0007669"/>
    <property type="project" value="InterPro"/>
</dbReference>
<dbReference type="RefSeq" id="XP_056577383.1">
    <property type="nucleotide sequence ID" value="XM_056726532.1"/>
</dbReference>
<dbReference type="CDD" id="cd00180">
    <property type="entry name" value="PKc"/>
    <property type="match status" value="1"/>
</dbReference>
<evidence type="ECO:0000256" key="2">
    <source>
        <dbReference type="ARBA" id="ARBA00030237"/>
    </source>
</evidence>
<dbReference type="PROSITE" id="PS50011">
    <property type="entry name" value="PROTEIN_KINASE_DOM"/>
    <property type="match status" value="1"/>
</dbReference>
<organism evidence="4 5">
    <name type="scientific">Penicillium concentricum</name>
    <dbReference type="NCBI Taxonomy" id="293559"/>
    <lineage>
        <taxon>Eukaryota</taxon>
        <taxon>Fungi</taxon>
        <taxon>Dikarya</taxon>
        <taxon>Ascomycota</taxon>
        <taxon>Pezizomycotina</taxon>
        <taxon>Eurotiomycetes</taxon>
        <taxon>Eurotiomycetidae</taxon>
        <taxon>Eurotiales</taxon>
        <taxon>Aspergillaceae</taxon>
        <taxon>Penicillium</taxon>
    </lineage>
</organism>
<evidence type="ECO:0000259" key="3">
    <source>
        <dbReference type="PROSITE" id="PS50011"/>
    </source>
</evidence>
<dbReference type="OrthoDB" id="10252171at2759"/>